<evidence type="ECO:0000313" key="16">
    <source>
        <dbReference type="Proteomes" id="UP000683585"/>
    </source>
</evidence>
<dbReference type="EMBL" id="LR890047">
    <property type="protein sequence ID" value="CAD6509830.1"/>
    <property type="molecule type" value="Genomic_DNA"/>
</dbReference>
<evidence type="ECO:0000256" key="13">
    <source>
        <dbReference type="SAM" id="Coils"/>
    </source>
</evidence>
<evidence type="ECO:0000256" key="3">
    <source>
        <dbReference type="ARBA" id="ARBA00022519"/>
    </source>
</evidence>
<evidence type="ECO:0000256" key="2">
    <source>
        <dbReference type="ARBA" id="ARBA00022475"/>
    </source>
</evidence>
<dbReference type="NCBIfam" id="NF008672">
    <property type="entry name" value="PRK11677.1"/>
    <property type="match status" value="1"/>
</dbReference>
<dbReference type="PANTHER" id="PTHR39579">
    <property type="entry name" value="INNER MEMBRANE PROTEIN YHCB"/>
    <property type="match status" value="1"/>
</dbReference>
<accession>A0A8E4EY97</accession>
<dbReference type="PIRSF" id="PIRSF006318">
    <property type="entry name" value="YhcB"/>
    <property type="match status" value="1"/>
</dbReference>
<dbReference type="Pfam" id="PF06295">
    <property type="entry name" value="ZapG-like"/>
    <property type="match status" value="1"/>
</dbReference>
<evidence type="ECO:0000256" key="11">
    <source>
        <dbReference type="ARBA" id="ARBA00035703"/>
    </source>
</evidence>
<evidence type="ECO:0000256" key="12">
    <source>
        <dbReference type="ARBA" id="ARBA00035727"/>
    </source>
</evidence>
<dbReference type="PANTHER" id="PTHR39579:SF1">
    <property type="entry name" value="INNER MEMBRANE PROTEIN YHCB"/>
    <property type="match status" value="1"/>
</dbReference>
<feature type="transmembrane region" description="Helical" evidence="14">
    <location>
        <begin position="13"/>
        <end position="32"/>
    </location>
</feature>
<protein>
    <recommendedName>
        <fullName evidence="11">Z-ring associated protein G</fullName>
    </recommendedName>
    <alternativeName>
        <fullName evidence="12">Cell division protein ZapG</fullName>
    </alternativeName>
</protein>
<keyword evidence="9" id="KW-0131">Cell cycle</keyword>
<evidence type="ECO:0000313" key="15">
    <source>
        <dbReference type="EMBL" id="CAD6509830.1"/>
    </source>
</evidence>
<gene>
    <name evidence="15" type="primary">yhcB</name>
    <name evidence="15" type="ORF">PROFFT_A_03050</name>
</gene>
<reference evidence="15 16" key="1">
    <citation type="submission" date="2020-10" db="EMBL/GenBank/DDBJ databases">
        <authorList>
            <person name="Szabo G."/>
        </authorList>
    </citation>
    <scope>NUCLEOTIDE SEQUENCE [LARGE SCALE GENOMIC DNA]</scope>
    <source>
        <strain evidence="15">PROFFT</strain>
    </source>
</reference>
<dbReference type="Proteomes" id="UP000683585">
    <property type="component" value="Chromosome"/>
</dbReference>
<keyword evidence="6" id="KW-0133">Cell shape</keyword>
<evidence type="ECO:0000256" key="14">
    <source>
        <dbReference type="SAM" id="Phobius"/>
    </source>
</evidence>
<evidence type="ECO:0000256" key="7">
    <source>
        <dbReference type="ARBA" id="ARBA00022989"/>
    </source>
</evidence>
<keyword evidence="2" id="KW-1003">Cell membrane</keyword>
<dbReference type="InterPro" id="IPR009386">
    <property type="entry name" value="ZapG-like"/>
</dbReference>
<evidence type="ECO:0000256" key="5">
    <source>
        <dbReference type="ARBA" id="ARBA00022692"/>
    </source>
</evidence>
<keyword evidence="16" id="KW-1185">Reference proteome</keyword>
<evidence type="ECO:0000256" key="4">
    <source>
        <dbReference type="ARBA" id="ARBA00022618"/>
    </source>
</evidence>
<evidence type="ECO:0000256" key="8">
    <source>
        <dbReference type="ARBA" id="ARBA00023136"/>
    </source>
</evidence>
<organism evidence="15 16">
    <name type="scientific">Candidatus Profftia tarda</name>
    <dbReference type="NCBI Taxonomy" id="1177216"/>
    <lineage>
        <taxon>Bacteria</taxon>
        <taxon>Pseudomonadati</taxon>
        <taxon>Pseudomonadota</taxon>
        <taxon>Gammaproteobacteria</taxon>
        <taxon>Enterobacterales</taxon>
        <taxon>Enterobacteriaceae</taxon>
        <taxon>Candidatus Profftia</taxon>
    </lineage>
</organism>
<comment type="subcellular location">
    <subcellularLocation>
        <location evidence="1">Cell inner membrane</location>
        <topology evidence="1">Single-pass membrane protein</topology>
    </subcellularLocation>
</comment>
<evidence type="ECO:0000256" key="9">
    <source>
        <dbReference type="ARBA" id="ARBA00023306"/>
    </source>
</evidence>
<evidence type="ECO:0000256" key="6">
    <source>
        <dbReference type="ARBA" id="ARBA00022960"/>
    </source>
</evidence>
<proteinExistence type="inferred from homology"/>
<keyword evidence="13" id="KW-0175">Coiled coil</keyword>
<dbReference type="AlphaFoldDB" id="A0A8E4EY97"/>
<keyword evidence="5 14" id="KW-0812">Transmembrane</keyword>
<evidence type="ECO:0000256" key="10">
    <source>
        <dbReference type="ARBA" id="ARBA00035657"/>
    </source>
</evidence>
<sequence>MYITIGVIMTLEYALINLVVGILIGILAMRFGSLKRYQKRMLQSQLEKNKNELEQYRQELVRHFAHSAELLDNMANDYRQIYQYMLKSSNNLPLDIPRQDDSFQHTLAEDQDHDLLECPPRDYSERASGILRARHHDK</sequence>
<dbReference type="GO" id="GO:0051301">
    <property type="term" value="P:cell division"/>
    <property type="evidence" value="ECO:0007669"/>
    <property type="project" value="UniProtKB-KW"/>
</dbReference>
<keyword evidence="3" id="KW-0997">Cell inner membrane</keyword>
<keyword evidence="4" id="KW-0132">Cell division</keyword>
<comment type="similarity">
    <text evidence="10">Belongs to the ZapG family.</text>
</comment>
<keyword evidence="8 14" id="KW-0472">Membrane</keyword>
<keyword evidence="7 14" id="KW-1133">Transmembrane helix</keyword>
<evidence type="ECO:0000256" key="1">
    <source>
        <dbReference type="ARBA" id="ARBA00004377"/>
    </source>
</evidence>
<dbReference type="GO" id="GO:0008360">
    <property type="term" value="P:regulation of cell shape"/>
    <property type="evidence" value="ECO:0007669"/>
    <property type="project" value="UniProtKB-KW"/>
</dbReference>
<dbReference type="GO" id="GO:0005886">
    <property type="term" value="C:plasma membrane"/>
    <property type="evidence" value="ECO:0007669"/>
    <property type="project" value="UniProtKB-SubCell"/>
</dbReference>
<feature type="coiled-coil region" evidence="13">
    <location>
        <begin position="34"/>
        <end position="66"/>
    </location>
</feature>
<dbReference type="KEGG" id="ptf:PROFFT_A_03050"/>
<name>A0A8E4EY97_9ENTR</name>